<keyword evidence="1" id="KW-0678">Repressor</keyword>
<reference evidence="6" key="1">
    <citation type="submission" date="2022-07" db="EMBL/GenBank/DDBJ databases">
        <title>Complete genome sequence of Salinispirillum sp. LH10-3-1 capable of multiple carbohydrate inversion isolated from a soda lake.</title>
        <authorList>
            <person name="Liu J."/>
            <person name="Zhai Y."/>
            <person name="Zhang H."/>
            <person name="Yang H."/>
            <person name="Qu J."/>
            <person name="Li J."/>
        </authorList>
    </citation>
    <scope>NUCLEOTIDE SEQUENCE</scope>
    <source>
        <strain evidence="6">LH 10-3-1</strain>
    </source>
</reference>
<dbReference type="SUPFAM" id="SSF46955">
    <property type="entry name" value="Putative DNA-binding domain"/>
    <property type="match status" value="1"/>
</dbReference>
<dbReference type="RefSeq" id="WP_304996476.1">
    <property type="nucleotide sequence ID" value="NZ_CP101717.1"/>
</dbReference>
<proteinExistence type="predicted"/>
<dbReference type="Gene3D" id="1.10.1660.10">
    <property type="match status" value="1"/>
</dbReference>
<evidence type="ECO:0000256" key="3">
    <source>
        <dbReference type="ARBA" id="ARBA00023125"/>
    </source>
</evidence>
<evidence type="ECO:0000256" key="4">
    <source>
        <dbReference type="ARBA" id="ARBA00023163"/>
    </source>
</evidence>
<evidence type="ECO:0000256" key="2">
    <source>
        <dbReference type="ARBA" id="ARBA00023015"/>
    </source>
</evidence>
<sequence length="274" mass="30698">MAETLYFSMAEASRRTSVAPATLRKWAARYDIDASHRSAGGHRLYSETDLERLRLVSQLKSRGWALADLANLDIAELRSMNPLDTKADLPGSVSFCGIRVVSDFASWFGPRARILEEVDVSLATGVLVWEVGSLSDQHVTRAQRLTRSGVPVLLVYHYALNRRLQQLAAQGIESVSGPLTWSTLMRWLLGQSPQSSFSDAELVHWANTQPELECECPRHVATILIQLREFAKYSQQCSLDSPAQGELHQRLFHWTQAAQLPLEEALRAVIEEES</sequence>
<protein>
    <submittedName>
        <fullName evidence="6">MerR family transcriptional regulator</fullName>
    </submittedName>
</protein>
<evidence type="ECO:0000256" key="1">
    <source>
        <dbReference type="ARBA" id="ARBA00022491"/>
    </source>
</evidence>
<accession>A0AB38YIW5</accession>
<dbReference type="InterPro" id="IPR000551">
    <property type="entry name" value="MerR-type_HTH_dom"/>
</dbReference>
<gene>
    <name evidence="6" type="ORF">NFC81_05205</name>
</gene>
<keyword evidence="2" id="KW-0805">Transcription regulation</keyword>
<dbReference type="Pfam" id="PF13411">
    <property type="entry name" value="MerR_1"/>
    <property type="match status" value="1"/>
</dbReference>
<dbReference type="EMBL" id="CP101717">
    <property type="protein sequence ID" value="WLD59187.1"/>
    <property type="molecule type" value="Genomic_DNA"/>
</dbReference>
<keyword evidence="3" id="KW-0238">DNA-binding</keyword>
<dbReference type="PROSITE" id="PS50937">
    <property type="entry name" value="HTH_MERR_2"/>
    <property type="match status" value="1"/>
</dbReference>
<dbReference type="GO" id="GO:0003677">
    <property type="term" value="F:DNA binding"/>
    <property type="evidence" value="ECO:0007669"/>
    <property type="project" value="UniProtKB-KW"/>
</dbReference>
<organism evidence="6">
    <name type="scientific">Salinispirillum sp. LH 10-3-1</name>
    <dbReference type="NCBI Taxonomy" id="2952525"/>
    <lineage>
        <taxon>Bacteria</taxon>
        <taxon>Pseudomonadati</taxon>
        <taxon>Pseudomonadota</taxon>
        <taxon>Gammaproteobacteria</taxon>
        <taxon>Oceanospirillales</taxon>
        <taxon>Saccharospirillaceae</taxon>
        <taxon>Salinispirillum</taxon>
    </lineage>
</organism>
<dbReference type="PANTHER" id="PTHR30204:SF69">
    <property type="entry name" value="MERR-FAMILY TRANSCRIPTIONAL REGULATOR"/>
    <property type="match status" value="1"/>
</dbReference>
<evidence type="ECO:0000259" key="5">
    <source>
        <dbReference type="PROSITE" id="PS50937"/>
    </source>
</evidence>
<dbReference type="InterPro" id="IPR047057">
    <property type="entry name" value="MerR_fam"/>
</dbReference>
<dbReference type="AlphaFoldDB" id="A0AB38YIW5"/>
<dbReference type="GO" id="GO:0003700">
    <property type="term" value="F:DNA-binding transcription factor activity"/>
    <property type="evidence" value="ECO:0007669"/>
    <property type="project" value="InterPro"/>
</dbReference>
<dbReference type="InterPro" id="IPR009061">
    <property type="entry name" value="DNA-bd_dom_put_sf"/>
</dbReference>
<keyword evidence="4" id="KW-0804">Transcription</keyword>
<feature type="domain" description="HTH merR-type" evidence="5">
    <location>
        <begin position="6"/>
        <end position="75"/>
    </location>
</feature>
<dbReference type="PANTHER" id="PTHR30204">
    <property type="entry name" value="REDOX-CYCLING DRUG-SENSING TRANSCRIPTIONAL ACTIVATOR SOXR"/>
    <property type="match status" value="1"/>
</dbReference>
<dbReference type="SMART" id="SM00422">
    <property type="entry name" value="HTH_MERR"/>
    <property type="match status" value="1"/>
</dbReference>
<evidence type="ECO:0000313" key="6">
    <source>
        <dbReference type="EMBL" id="WLD59187.1"/>
    </source>
</evidence>
<name>A0AB38YIW5_9GAMM</name>